<evidence type="ECO:0000313" key="26">
    <source>
        <dbReference type="EMBL" id="ANC67251.1"/>
    </source>
</evidence>
<dbReference type="EMBL" id="KU551330">
    <property type="protein sequence ID" value="ANC66911.1"/>
    <property type="molecule type" value="Genomic_DNA"/>
</dbReference>
<dbReference type="EMBL" id="KU551322">
    <property type="protein sequence ID" value="ANC66367.1"/>
    <property type="molecule type" value="Genomic_DNA"/>
</dbReference>
<evidence type="ECO:0000313" key="30">
    <source>
        <dbReference type="EMBL" id="ANC67522.1"/>
    </source>
</evidence>
<evidence type="ECO:0000313" key="10">
    <source>
        <dbReference type="EMBL" id="ANC66163.1"/>
    </source>
</evidence>
<accession>A0A1B0WSC9</accession>
<dbReference type="EMBL" id="KU551323">
    <property type="protein sequence ID" value="ANC66435.1"/>
    <property type="molecule type" value="Genomic_DNA"/>
</dbReference>
<evidence type="ECO:0000313" key="3">
    <source>
        <dbReference type="EMBL" id="ANC65687.1"/>
    </source>
</evidence>
<dbReference type="EMBL" id="KU551315">
    <property type="protein sequence ID" value="ANC65959.1"/>
    <property type="molecule type" value="Genomic_DNA"/>
</dbReference>
<dbReference type="EMBL" id="KU551340">
    <property type="protein sequence ID" value="ANC67590.1"/>
    <property type="molecule type" value="Genomic_DNA"/>
</dbReference>
<dbReference type="EMBL" id="KU551331">
    <property type="protein sequence ID" value="ANC66979.1"/>
    <property type="molecule type" value="Genomic_DNA"/>
</dbReference>
<dbReference type="EMBL" id="KU551316">
    <property type="protein sequence ID" value="ANC66027.1"/>
    <property type="molecule type" value="Genomic_DNA"/>
</dbReference>
<dbReference type="EMBL" id="KU551312">
    <property type="protein sequence ID" value="ANC65755.1"/>
    <property type="molecule type" value="Genomic_DNA"/>
</dbReference>
<organism evidence="19">
    <name type="scientific">Actinobacillus pleuropneumoniae</name>
    <name type="common">Haemophilus pleuropneumoniae</name>
    <dbReference type="NCBI Taxonomy" id="715"/>
    <lineage>
        <taxon>Bacteria</taxon>
        <taxon>Pseudomonadati</taxon>
        <taxon>Pseudomonadota</taxon>
        <taxon>Gammaproteobacteria</taxon>
        <taxon>Pasteurellales</taxon>
        <taxon>Pasteurellaceae</taxon>
        <taxon>Actinobacillus</taxon>
    </lineage>
</organism>
<dbReference type="EMBL" id="KU551335">
    <property type="protein sequence ID" value="ANC67251.1"/>
    <property type="molecule type" value="Genomic_DNA"/>
</dbReference>
<evidence type="ECO:0000313" key="4">
    <source>
        <dbReference type="EMBL" id="ANC65755.1"/>
    </source>
</evidence>
<evidence type="ECO:0000313" key="22">
    <source>
        <dbReference type="EMBL" id="ANC66979.1"/>
    </source>
</evidence>
<protein>
    <recommendedName>
        <fullName evidence="32">Hemophilus-specific protein</fullName>
    </recommendedName>
</protein>
<dbReference type="EMBL" id="KU551310">
    <property type="protein sequence ID" value="ANC65626.1"/>
    <property type="molecule type" value="Genomic_DNA"/>
</dbReference>
<dbReference type="EMBL" id="KU551333">
    <property type="protein sequence ID" value="ANC67115.1"/>
    <property type="molecule type" value="Genomic_DNA"/>
</dbReference>
<evidence type="ECO:0000313" key="20">
    <source>
        <dbReference type="EMBL" id="ANC66843.1"/>
    </source>
</evidence>
<evidence type="ECO:0000313" key="11">
    <source>
        <dbReference type="EMBL" id="ANC66231.1"/>
    </source>
</evidence>
<evidence type="ECO:0000313" key="18">
    <source>
        <dbReference type="EMBL" id="ANC66707.1"/>
    </source>
</evidence>
<dbReference type="AlphaFoldDB" id="A0A1B0WSC9"/>
<name>A0A1B0WSC9_ACTPL</name>
<evidence type="ECO:0000313" key="24">
    <source>
        <dbReference type="EMBL" id="ANC67115.1"/>
    </source>
</evidence>
<dbReference type="EMBL" id="KU551328">
    <property type="protein sequence ID" value="ANC66775.1"/>
    <property type="molecule type" value="Genomic_DNA"/>
</dbReference>
<dbReference type="EMBL" id="KU551338">
    <property type="protein sequence ID" value="ANC67455.1"/>
    <property type="molecule type" value="Genomic_DNA"/>
</dbReference>
<dbReference type="EMBL" id="KU551337">
    <property type="protein sequence ID" value="ANC67387.1"/>
    <property type="molecule type" value="Genomic_DNA"/>
</dbReference>
<proteinExistence type="predicted"/>
<evidence type="ECO:0000313" key="28">
    <source>
        <dbReference type="EMBL" id="ANC67387.1"/>
    </source>
</evidence>
<evidence type="ECO:0000313" key="17">
    <source>
        <dbReference type="EMBL" id="ANC66639.1"/>
    </source>
</evidence>
<dbReference type="EMBL" id="KU551324">
    <property type="protein sequence ID" value="ANC66503.1"/>
    <property type="molecule type" value="Genomic_DNA"/>
</dbReference>
<dbReference type="EMBL" id="KU551329">
    <property type="protein sequence ID" value="ANC66843.1"/>
    <property type="molecule type" value="Genomic_DNA"/>
</dbReference>
<evidence type="ECO:0000313" key="1">
    <source>
        <dbReference type="EMBL" id="ANC65558.1"/>
    </source>
</evidence>
<evidence type="ECO:0000313" key="9">
    <source>
        <dbReference type="EMBL" id="ANC66095.1"/>
    </source>
</evidence>
<evidence type="ECO:0000313" key="25">
    <source>
        <dbReference type="EMBL" id="ANC67183.1"/>
    </source>
</evidence>
<dbReference type="EMBL" id="KU551339">
    <property type="protein sequence ID" value="ANC67522.1"/>
    <property type="molecule type" value="Genomic_DNA"/>
</dbReference>
<evidence type="ECO:0000313" key="8">
    <source>
        <dbReference type="EMBL" id="ANC66027.1"/>
    </source>
</evidence>
<gene>
    <name evidence="19" type="ORF">ICEApl1.36</name>
</gene>
<evidence type="ECO:0000313" key="2">
    <source>
        <dbReference type="EMBL" id="ANC65626.1"/>
    </source>
</evidence>
<evidence type="ECO:0008006" key="32">
    <source>
        <dbReference type="Google" id="ProtNLM"/>
    </source>
</evidence>
<evidence type="ECO:0000313" key="29">
    <source>
        <dbReference type="EMBL" id="ANC67455.1"/>
    </source>
</evidence>
<evidence type="ECO:0000313" key="31">
    <source>
        <dbReference type="EMBL" id="ANC67590.1"/>
    </source>
</evidence>
<dbReference type="EMBL" id="KU551321">
    <property type="protein sequence ID" value="ANC66299.1"/>
    <property type="molecule type" value="Genomic_DNA"/>
</dbReference>
<dbReference type="EMBL" id="KU551317">
    <property type="protein sequence ID" value="ANC66095.1"/>
    <property type="molecule type" value="Genomic_DNA"/>
</dbReference>
<evidence type="ECO:0000313" key="5">
    <source>
        <dbReference type="EMBL" id="ANC65823.1"/>
    </source>
</evidence>
<evidence type="ECO:0000313" key="16">
    <source>
        <dbReference type="EMBL" id="ANC66571.1"/>
    </source>
</evidence>
<evidence type="ECO:0000313" key="15">
    <source>
        <dbReference type="EMBL" id="ANC66503.1"/>
    </source>
</evidence>
<dbReference type="EMBL" id="KU551311">
    <property type="protein sequence ID" value="ANC65687.1"/>
    <property type="molecule type" value="Genomic_DNA"/>
</dbReference>
<evidence type="ECO:0000313" key="21">
    <source>
        <dbReference type="EMBL" id="ANC66911.1"/>
    </source>
</evidence>
<evidence type="ECO:0000313" key="13">
    <source>
        <dbReference type="EMBL" id="ANC66367.1"/>
    </source>
</evidence>
<dbReference type="EMBL" id="KU551326">
    <property type="protein sequence ID" value="ANC66639.1"/>
    <property type="molecule type" value="Genomic_DNA"/>
</dbReference>
<dbReference type="EMBL" id="KU551318">
    <property type="protein sequence ID" value="ANC66163.1"/>
    <property type="molecule type" value="Genomic_DNA"/>
</dbReference>
<dbReference type="EMBL" id="KU551309">
    <property type="protein sequence ID" value="ANC65558.1"/>
    <property type="molecule type" value="Genomic_DNA"/>
</dbReference>
<dbReference type="EMBL" id="KU551336">
    <property type="protein sequence ID" value="ANC67319.1"/>
    <property type="molecule type" value="Genomic_DNA"/>
</dbReference>
<dbReference type="EMBL" id="KU551320">
    <property type="protein sequence ID" value="ANC66231.1"/>
    <property type="molecule type" value="Genomic_DNA"/>
</dbReference>
<dbReference type="EMBL" id="KU551325">
    <property type="protein sequence ID" value="ANC66571.1"/>
    <property type="molecule type" value="Genomic_DNA"/>
</dbReference>
<dbReference type="EMBL" id="KU551334">
    <property type="protein sequence ID" value="ANC67183.1"/>
    <property type="molecule type" value="Genomic_DNA"/>
</dbReference>
<evidence type="ECO:0000313" key="7">
    <source>
        <dbReference type="EMBL" id="ANC65959.1"/>
    </source>
</evidence>
<dbReference type="EMBL" id="KU551313">
    <property type="protein sequence ID" value="ANC65823.1"/>
    <property type="molecule type" value="Genomic_DNA"/>
</dbReference>
<evidence type="ECO:0000313" key="14">
    <source>
        <dbReference type="EMBL" id="ANC66435.1"/>
    </source>
</evidence>
<dbReference type="EMBL" id="KU551327">
    <property type="protein sequence ID" value="ANC66707.1"/>
    <property type="molecule type" value="Genomic_DNA"/>
</dbReference>
<reference evidence="19" key="1">
    <citation type="journal article" date="2016" name="Front. Microbiol.">
        <title>ICEApl1, an Integrative Conjugative Element Related to ICEHin1056, Identified in the Pig Pathogen Actinobacillus pleuropneumoniae.</title>
        <authorList>
            <person name="Bosse J.T."/>
            <person name="Li Y."/>
            <person name="Fernandez Crespo R."/>
            <person name="Chaudhuri R.R."/>
            <person name="Rogers J."/>
            <person name="Holden M.T."/>
            <person name="Maskell D.J."/>
            <person name="Tucker A.W."/>
            <person name="Wren B.W."/>
            <person name="Rycroft A.N."/>
            <person name="Langford P.R."/>
            <person name="Consortium T.B."/>
        </authorList>
    </citation>
    <scope>NUCLEOTIDE SEQUENCE</scope>
    <source>
        <strain evidence="1">MIDG2427</strain>
        <strain evidence="2">MIDG2648</strain>
        <strain evidence="3">MIDG2652</strain>
        <strain evidence="4">MIDG2654</strain>
        <strain evidence="5">MIDG2657</strain>
        <strain evidence="6">MIDG2663</strain>
        <strain evidence="7">MIDG2664</strain>
        <strain evidence="8">MIDG3200</strain>
        <strain evidence="9">MIDG3201</strain>
        <strain evidence="10">MIDG3221</strain>
        <strain evidence="11">MIDG3229</strain>
        <strain evidence="12">MIDG3232</strain>
        <strain evidence="13">MIDG3339</strain>
        <strain evidence="14">MIDG3344</strain>
        <strain evidence="15">MIDG3346</strain>
        <strain evidence="16">MIDG3349</strain>
        <strain evidence="17">MIDG3357</strain>
        <strain evidence="18">MIDG3368</strain>
        <strain evidence="19">MIDG3370</strain>
        <strain evidence="20">MIDG3371</strain>
        <strain evidence="21">MIDG3372</strain>
        <strain evidence="22">MIDG3378</strain>
        <strain evidence="23">MIDG3381</strain>
        <strain evidence="24">MIDG3386</strain>
        <strain evidence="25">MIDG3388</strain>
        <strain evidence="26">MIDG3389</strain>
        <strain evidence="27">MIDG3395</strain>
        <strain evidence="28">MIDG3401</strain>
        <strain evidence="29">MIDG3409</strain>
        <strain evidence="30">MIDG3458</strain>
        <strain evidence="31">MIDG3469</strain>
    </source>
</reference>
<sequence>MTQIINQPDMNLLDIPDMSVDFNSVTSCSCGLENADELLNYFLPYLEDWNNQRYTTHEFAKKYANKGISLWTANDVKKSENGIQAIQIFLDGEVKGYLFFHCKLSPAGTLQ</sequence>
<evidence type="ECO:0000313" key="23">
    <source>
        <dbReference type="EMBL" id="ANC67047.1"/>
    </source>
</evidence>
<evidence type="ECO:0000313" key="19">
    <source>
        <dbReference type="EMBL" id="ANC66775.1"/>
    </source>
</evidence>
<evidence type="ECO:0000313" key="6">
    <source>
        <dbReference type="EMBL" id="ANC65891.1"/>
    </source>
</evidence>
<evidence type="ECO:0000313" key="27">
    <source>
        <dbReference type="EMBL" id="ANC67319.1"/>
    </source>
</evidence>
<dbReference type="EMBL" id="KU551314">
    <property type="protein sequence ID" value="ANC65891.1"/>
    <property type="molecule type" value="Genomic_DNA"/>
</dbReference>
<evidence type="ECO:0000313" key="12">
    <source>
        <dbReference type="EMBL" id="ANC66299.1"/>
    </source>
</evidence>
<dbReference type="EMBL" id="KU551332">
    <property type="protein sequence ID" value="ANC67047.1"/>
    <property type="molecule type" value="Genomic_DNA"/>
</dbReference>